<feature type="chain" id="PRO_5003518967" evidence="4">
    <location>
        <begin position="22"/>
        <end position="475"/>
    </location>
</feature>
<proteinExistence type="predicted"/>
<dbReference type="InParanoid" id="G8YR14"/>
<organism evidence="5 6">
    <name type="scientific">Pichia sorbitophila (strain ATCC MYA-4447 / BCRC 22081 / CBS 7064 / NBRC 10061 / NRRL Y-12695)</name>
    <name type="common">Hybrid yeast</name>
    <dbReference type="NCBI Taxonomy" id="559304"/>
    <lineage>
        <taxon>Eukaryota</taxon>
        <taxon>Fungi</taxon>
        <taxon>Dikarya</taxon>
        <taxon>Ascomycota</taxon>
        <taxon>Saccharomycotina</taxon>
        <taxon>Pichiomycetes</taxon>
        <taxon>Debaryomycetaceae</taxon>
        <taxon>Millerozyma</taxon>
    </lineage>
</organism>
<dbReference type="InterPro" id="IPR005152">
    <property type="entry name" value="Lipase_secreted"/>
</dbReference>
<dbReference type="EMBL" id="FO082057">
    <property type="protein sequence ID" value="CCE77998.1"/>
    <property type="molecule type" value="Genomic_DNA"/>
</dbReference>
<dbReference type="AlphaFoldDB" id="G8YR14"/>
<dbReference type="Gene3D" id="1.10.260.130">
    <property type="match status" value="1"/>
</dbReference>
<dbReference type="HOGENOM" id="CLU_029538_5_0_1"/>
<dbReference type="OrthoDB" id="2373480at2759"/>
<dbReference type="Pfam" id="PF03583">
    <property type="entry name" value="LIP"/>
    <property type="match status" value="1"/>
</dbReference>
<dbReference type="PANTHER" id="PTHR34853:SF1">
    <property type="entry name" value="LIPASE 5"/>
    <property type="match status" value="1"/>
</dbReference>
<sequence>MRSLLLTWLISLGTIIATVRAASIPVLTPSQDSFYEPPPGYENTTVGTVLKIRKPPQRLRSIYFPINVKDSWQILVRSSDAKGKPTAIVSTIIEPYNADPKKLLSYQTAEDSASPNCAPSYAFLEGASMSTVVTQLEMLFIQGALDQGWFVVTPDYEGPRASFTVGLQAGHATLDSIRGALNSRNYTGIDEDVKIALWGFSGGSLASGWATALQPTYAKELKPYLIGVALGGFVTNITATAVSIEGSLFAGLTPGAIAGLCNEYPELMELVSSELMDKNSFETAFDGCLINTILHYTLKPIFSGANRYVKSGWKILQNPTVQQVIDANTLGLRKSQMPDIPLFVYHGTKDTIVPFKNSQQIYEKWCAAGIKSFEFAVDKTSGHISEFIIGSPAALAWLKRRFDGEEVVDGCQRTERVNNLEYPGTNTSIADFMSEAIISIFGGDIGPNGEKLAVENSSKGRTLVRRSDVDLSHLV</sequence>
<dbReference type="PANTHER" id="PTHR34853">
    <property type="match status" value="1"/>
</dbReference>
<evidence type="ECO:0000256" key="2">
    <source>
        <dbReference type="ARBA" id="ARBA00023180"/>
    </source>
</evidence>
<dbReference type="OMA" id="GINGIAH"/>
<dbReference type="PIRSF" id="PIRSF029171">
    <property type="entry name" value="Esterase_LipA"/>
    <property type="match status" value="1"/>
</dbReference>
<evidence type="ECO:0000256" key="3">
    <source>
        <dbReference type="ARBA" id="ARBA00023369"/>
    </source>
</evidence>
<keyword evidence="6" id="KW-1185">Reference proteome</keyword>
<reference evidence="5 6" key="1">
    <citation type="journal article" date="2012" name="G3 (Bethesda)">
        <title>Pichia sorbitophila, an interspecies yeast hybrid reveals early steps of genome resolution following polyploidization.</title>
        <authorList>
            <person name="Leh Louis V."/>
            <person name="Despons L."/>
            <person name="Friedrich A."/>
            <person name="Martin T."/>
            <person name="Durrens P."/>
            <person name="Casaregola S."/>
            <person name="Neuveglise C."/>
            <person name="Fairhead C."/>
            <person name="Marck C."/>
            <person name="Cruz J.A."/>
            <person name="Straub M.L."/>
            <person name="Kugler V."/>
            <person name="Sacerdot C."/>
            <person name="Uzunov Z."/>
            <person name="Thierry A."/>
            <person name="Weiss S."/>
            <person name="Bleykasten C."/>
            <person name="De Montigny J."/>
            <person name="Jacques N."/>
            <person name="Jung P."/>
            <person name="Lemaire M."/>
            <person name="Mallet S."/>
            <person name="Morel G."/>
            <person name="Richard G.F."/>
            <person name="Sarkar A."/>
            <person name="Savel G."/>
            <person name="Schacherer J."/>
            <person name="Seret M.L."/>
            <person name="Talla E."/>
            <person name="Samson G."/>
            <person name="Jubin C."/>
            <person name="Poulain J."/>
            <person name="Vacherie B."/>
            <person name="Barbe V."/>
            <person name="Pelletier E."/>
            <person name="Sherman D.J."/>
            <person name="Westhof E."/>
            <person name="Weissenbach J."/>
            <person name="Baret P.V."/>
            <person name="Wincker P."/>
            <person name="Gaillardin C."/>
            <person name="Dujon B."/>
            <person name="Souciet J.L."/>
        </authorList>
    </citation>
    <scope>NUCLEOTIDE SEQUENCE [LARGE SCALE GENOMIC DNA]</scope>
    <source>
        <strain evidence="6">ATCC MYA-4447 / BCRC 22081 / CBS 7064 / NBRC 10061 / NRRL Y-12695</strain>
    </source>
</reference>
<dbReference type="Proteomes" id="UP000005222">
    <property type="component" value="Chromosome C"/>
</dbReference>
<evidence type="ECO:0000313" key="5">
    <source>
        <dbReference type="EMBL" id="CCE77998.1"/>
    </source>
</evidence>
<dbReference type="InterPro" id="IPR029058">
    <property type="entry name" value="AB_hydrolase_fold"/>
</dbReference>
<keyword evidence="1 4" id="KW-0732">Signal</keyword>
<dbReference type="Gene3D" id="3.40.50.1820">
    <property type="entry name" value="alpha/beta hydrolase"/>
    <property type="match status" value="1"/>
</dbReference>
<comment type="catalytic activity">
    <reaction evidence="3">
        <text>a triacylglycerol + H2O = a diacylglycerol + a fatty acid + H(+)</text>
        <dbReference type="Rhea" id="RHEA:12044"/>
        <dbReference type="ChEBI" id="CHEBI:15377"/>
        <dbReference type="ChEBI" id="CHEBI:15378"/>
        <dbReference type="ChEBI" id="CHEBI:17855"/>
        <dbReference type="ChEBI" id="CHEBI:18035"/>
        <dbReference type="ChEBI" id="CHEBI:28868"/>
        <dbReference type="EC" id="3.1.1.3"/>
    </reaction>
    <physiologicalReaction direction="left-to-right" evidence="3">
        <dbReference type="Rhea" id="RHEA:12045"/>
    </physiologicalReaction>
</comment>
<dbReference type="SUPFAM" id="SSF53474">
    <property type="entry name" value="alpha/beta-Hydrolases"/>
    <property type="match status" value="1"/>
</dbReference>
<evidence type="ECO:0000256" key="1">
    <source>
        <dbReference type="ARBA" id="ARBA00022729"/>
    </source>
</evidence>
<feature type="signal peptide" evidence="4">
    <location>
        <begin position="1"/>
        <end position="21"/>
    </location>
</feature>
<gene>
    <name evidence="5" type="primary">Piso0_000608</name>
    <name evidence="5" type="ORF">GNLVRS01_PISO0C00134g</name>
</gene>
<dbReference type="GO" id="GO:0004806">
    <property type="term" value="F:triacylglycerol lipase activity"/>
    <property type="evidence" value="ECO:0007669"/>
    <property type="project" value="UniProtKB-EC"/>
</dbReference>
<keyword evidence="2" id="KW-0325">Glycoprotein</keyword>
<evidence type="ECO:0000313" key="6">
    <source>
        <dbReference type="Proteomes" id="UP000005222"/>
    </source>
</evidence>
<accession>G8YR14</accession>
<dbReference type="GO" id="GO:0016042">
    <property type="term" value="P:lipid catabolic process"/>
    <property type="evidence" value="ECO:0007669"/>
    <property type="project" value="InterPro"/>
</dbReference>
<protein>
    <submittedName>
        <fullName evidence="5">Piso0_000608 protein</fullName>
    </submittedName>
</protein>
<evidence type="ECO:0000256" key="4">
    <source>
        <dbReference type="SAM" id="SignalP"/>
    </source>
</evidence>
<name>G8YR14_PICSO</name>
<dbReference type="eggNOG" id="ENOG502S2P7">
    <property type="taxonomic scope" value="Eukaryota"/>
</dbReference>